<evidence type="ECO:0000256" key="2">
    <source>
        <dbReference type="SAM" id="SignalP"/>
    </source>
</evidence>
<evidence type="ECO:0000256" key="1">
    <source>
        <dbReference type="SAM" id="Phobius"/>
    </source>
</evidence>
<organism evidence="3">
    <name type="scientific">Opuntia streptacantha</name>
    <name type="common">Prickly pear cactus</name>
    <name type="synonym">Opuntia cardona</name>
    <dbReference type="NCBI Taxonomy" id="393608"/>
    <lineage>
        <taxon>Eukaryota</taxon>
        <taxon>Viridiplantae</taxon>
        <taxon>Streptophyta</taxon>
        <taxon>Embryophyta</taxon>
        <taxon>Tracheophyta</taxon>
        <taxon>Spermatophyta</taxon>
        <taxon>Magnoliopsida</taxon>
        <taxon>eudicotyledons</taxon>
        <taxon>Gunneridae</taxon>
        <taxon>Pentapetalae</taxon>
        <taxon>Caryophyllales</taxon>
        <taxon>Cactineae</taxon>
        <taxon>Cactaceae</taxon>
        <taxon>Opuntioideae</taxon>
        <taxon>Opuntia</taxon>
    </lineage>
</organism>
<keyword evidence="1" id="KW-0472">Membrane</keyword>
<name>A0A7C8YZL3_OPUST</name>
<accession>A0A7C8YZL3</accession>
<feature type="signal peptide" evidence="2">
    <location>
        <begin position="1"/>
        <end position="28"/>
    </location>
</feature>
<protein>
    <submittedName>
        <fullName evidence="3">Uncharacterized protein</fullName>
    </submittedName>
</protein>
<dbReference type="AlphaFoldDB" id="A0A7C8YZL3"/>
<keyword evidence="1" id="KW-1133">Transmembrane helix</keyword>
<keyword evidence="2" id="KW-0732">Signal</keyword>
<reference evidence="3" key="2">
    <citation type="submission" date="2020-07" db="EMBL/GenBank/DDBJ databases">
        <authorList>
            <person name="Vera ALvarez R."/>
            <person name="Arias-Moreno D.M."/>
            <person name="Jimenez-Jacinto V."/>
            <person name="Jimenez-Bremont J.F."/>
            <person name="Swaminathan K."/>
            <person name="Moose S.P."/>
            <person name="Guerrero-Gonzalez M.L."/>
            <person name="Marino-Ramirez L."/>
            <person name="Landsman D."/>
            <person name="Rodriguez-Kessler M."/>
            <person name="Delgado-Sanchez P."/>
        </authorList>
    </citation>
    <scope>NUCLEOTIDE SEQUENCE</scope>
    <source>
        <tissue evidence="3">Cladode</tissue>
    </source>
</reference>
<dbReference type="EMBL" id="GISG01074952">
    <property type="protein sequence ID" value="MBA4630738.1"/>
    <property type="molecule type" value="Transcribed_RNA"/>
</dbReference>
<proteinExistence type="predicted"/>
<evidence type="ECO:0000313" key="3">
    <source>
        <dbReference type="EMBL" id="MBA4630738.1"/>
    </source>
</evidence>
<feature type="chain" id="PRO_5028264073" evidence="2">
    <location>
        <begin position="29"/>
        <end position="110"/>
    </location>
</feature>
<feature type="transmembrane region" description="Helical" evidence="1">
    <location>
        <begin position="93"/>
        <end position="109"/>
    </location>
</feature>
<keyword evidence="1" id="KW-0812">Transmembrane</keyword>
<sequence>MTRQGTGHTVILICLIMMLVALLPSSAAAPGGVLSHAAMYGTNSRGVNDTARTHSLQSQRLRMTRGIGRRPRMTPTYGGRNTSRRTSNAVKSHISWLYAFFLLLIPIFFL</sequence>
<reference evidence="3" key="1">
    <citation type="journal article" date="2013" name="J. Plant Res.">
        <title>Effect of fungi and light on seed germination of three Opuntia species from semiarid lands of central Mexico.</title>
        <authorList>
            <person name="Delgado-Sanchez P."/>
            <person name="Jimenez-Bremont J.F."/>
            <person name="Guerrero-Gonzalez Mde L."/>
            <person name="Flores J."/>
        </authorList>
    </citation>
    <scope>NUCLEOTIDE SEQUENCE</scope>
    <source>
        <tissue evidence="3">Cladode</tissue>
    </source>
</reference>